<comment type="caution">
    <text evidence="1">The sequence shown here is derived from an EMBL/GenBank/DDBJ whole genome shotgun (WGS) entry which is preliminary data.</text>
</comment>
<name>A0A225UL91_9STRA</name>
<protein>
    <submittedName>
        <fullName evidence="1">Uncharacterized protein</fullName>
    </submittedName>
</protein>
<dbReference type="EMBL" id="NBNE01015332">
    <property type="protein sequence ID" value="OWY93852.1"/>
    <property type="molecule type" value="Genomic_DNA"/>
</dbReference>
<sequence>MLDDSQRQYHDVSFWSLLIKGASSWIPPNVRFVITATHSLESEWPESPIDFQSFRRKITRVDLLLNDDEVRQLFDLGNGLP</sequence>
<keyword evidence="2" id="KW-1185">Reference proteome</keyword>
<reference evidence="2" key="1">
    <citation type="submission" date="2017-03" db="EMBL/GenBank/DDBJ databases">
        <title>Phytopthora megakarya and P. palmivora, two closely related causual agents of cacao black pod achieved similar genome size and gene model numbers by different mechanisms.</title>
        <authorList>
            <person name="Ali S."/>
            <person name="Shao J."/>
            <person name="Larry D.J."/>
            <person name="Kronmiller B."/>
            <person name="Shen D."/>
            <person name="Strem M.D."/>
            <person name="Melnick R.L."/>
            <person name="Guiltinan M.J."/>
            <person name="Tyler B.M."/>
            <person name="Meinhardt L.W."/>
            <person name="Bailey B.A."/>
        </authorList>
    </citation>
    <scope>NUCLEOTIDE SEQUENCE [LARGE SCALE GENOMIC DNA]</scope>
    <source>
        <strain evidence="2">zdho120</strain>
    </source>
</reference>
<gene>
    <name evidence="1" type="ORF">PHMEG_00036591</name>
</gene>
<evidence type="ECO:0000313" key="1">
    <source>
        <dbReference type="EMBL" id="OWY93852.1"/>
    </source>
</evidence>
<proteinExistence type="predicted"/>
<evidence type="ECO:0000313" key="2">
    <source>
        <dbReference type="Proteomes" id="UP000198211"/>
    </source>
</evidence>
<dbReference type="AlphaFoldDB" id="A0A225UL91"/>
<dbReference type="OrthoDB" id="67991at2759"/>
<accession>A0A225UL91</accession>
<organism evidence="1 2">
    <name type="scientific">Phytophthora megakarya</name>
    <dbReference type="NCBI Taxonomy" id="4795"/>
    <lineage>
        <taxon>Eukaryota</taxon>
        <taxon>Sar</taxon>
        <taxon>Stramenopiles</taxon>
        <taxon>Oomycota</taxon>
        <taxon>Peronosporomycetes</taxon>
        <taxon>Peronosporales</taxon>
        <taxon>Peronosporaceae</taxon>
        <taxon>Phytophthora</taxon>
    </lineage>
</organism>
<dbReference type="Proteomes" id="UP000198211">
    <property type="component" value="Unassembled WGS sequence"/>
</dbReference>